<dbReference type="SUPFAM" id="SSF52540">
    <property type="entry name" value="P-loop containing nucleoside triphosphate hydrolases"/>
    <property type="match status" value="1"/>
</dbReference>
<dbReference type="RefSeq" id="WP_129389633.1">
    <property type="nucleotide sequence ID" value="NZ_CP035494.1"/>
</dbReference>
<dbReference type="EMBL" id="CP035494">
    <property type="protein sequence ID" value="QAY60371.1"/>
    <property type="molecule type" value="Genomic_DNA"/>
</dbReference>
<dbReference type="Gene3D" id="3.40.50.300">
    <property type="entry name" value="P-loop containing nucleotide triphosphate hydrolases"/>
    <property type="match status" value="1"/>
</dbReference>
<dbReference type="AlphaFoldDB" id="A0A4V0YDD9"/>
<sequence>MADYPLVKVRIVGTSGSGKSRLAERVAAEASLPRLELDAVFWDVDWTLRDLGQARSLIADFVVAHPDGWVMDGNWTSRMGDVLDPPHAPDVTVWIDHSRLRTLGRVVRRTLRRAIFREELWHGNRERPTSWLRRDPDENIILWSWTQHPVGRAQLAQRIADGEAIVRLRGQHAVDAWVRALRDADGSGRG</sequence>
<evidence type="ECO:0000313" key="1">
    <source>
        <dbReference type="EMBL" id="QAY60371.1"/>
    </source>
</evidence>
<dbReference type="InterPro" id="IPR027417">
    <property type="entry name" value="P-loop_NTPase"/>
</dbReference>
<gene>
    <name evidence="1" type="ORF">ET475_10480</name>
</gene>
<reference evidence="1 2" key="1">
    <citation type="submission" date="2019-01" db="EMBL/GenBank/DDBJ databases">
        <title>Genome sequencing of strain DFW100M-13.</title>
        <authorList>
            <person name="Heo J."/>
            <person name="Kim S.-J."/>
            <person name="Kim J.-S."/>
            <person name="Hong S.-B."/>
            <person name="Kwon S.-W."/>
        </authorList>
    </citation>
    <scope>NUCLEOTIDE SEQUENCE [LARGE SCALE GENOMIC DNA]</scope>
    <source>
        <strain evidence="1 2">DFW100M-13</strain>
    </source>
</reference>
<proteinExistence type="predicted"/>
<name>A0A4V0YDD9_9MICO</name>
<keyword evidence="2" id="KW-1185">Reference proteome</keyword>
<protein>
    <submittedName>
        <fullName evidence="1">Toxin</fullName>
    </submittedName>
</protein>
<dbReference type="OrthoDB" id="3199600at2"/>
<evidence type="ECO:0000313" key="2">
    <source>
        <dbReference type="Proteomes" id="UP000293995"/>
    </source>
</evidence>
<dbReference type="PANTHER" id="PTHR37816:SF1">
    <property type="entry name" value="TOXIN"/>
    <property type="match status" value="1"/>
</dbReference>
<dbReference type="Proteomes" id="UP000293995">
    <property type="component" value="Chromosome"/>
</dbReference>
<organism evidence="1 2">
    <name type="scientific">Microbacterium protaetiae</name>
    <dbReference type="NCBI Taxonomy" id="2509458"/>
    <lineage>
        <taxon>Bacteria</taxon>
        <taxon>Bacillati</taxon>
        <taxon>Actinomycetota</taxon>
        <taxon>Actinomycetes</taxon>
        <taxon>Micrococcales</taxon>
        <taxon>Microbacteriaceae</taxon>
        <taxon>Microbacterium</taxon>
    </lineage>
</organism>
<accession>A0A4V0YDD9</accession>
<dbReference type="PANTHER" id="PTHR37816">
    <property type="entry name" value="YALI0E33011P"/>
    <property type="match status" value="1"/>
</dbReference>
<dbReference type="KEGG" id="mprt:ET475_10480"/>
<dbReference type="InterPro" id="IPR052922">
    <property type="entry name" value="Cytidylate_Kinase-2"/>
</dbReference>